<dbReference type="EMBL" id="JACOPE010000001">
    <property type="protein sequence ID" value="MBC5683869.1"/>
    <property type="molecule type" value="Genomic_DNA"/>
</dbReference>
<dbReference type="Proteomes" id="UP000631576">
    <property type="component" value="Unassembled WGS sequence"/>
</dbReference>
<sequence>MRLIAKKYVKKLEENVKVREQRRMEESRVETVYIVRPNHLNAAGRLFGGMLVQWIDEAAGIVAMRHTRENCITASIDNLKFIRGAYLGEHVVIIGRVTYVGNTSMEVRVDTYVEDKQGMRRPINRAYLTMVALDENDHPIQVPELIIETEEQRGEWEAAQKRREMRELRRKEGF</sequence>
<name>A0ABR7G8W1_9FIRM</name>
<protein>
    <submittedName>
        <fullName evidence="5">Acyl-CoA thioesterase</fullName>
    </submittedName>
</protein>
<dbReference type="RefSeq" id="WP_186865167.1">
    <property type="nucleotide sequence ID" value="NZ_JACOPE010000001.1"/>
</dbReference>
<evidence type="ECO:0000256" key="1">
    <source>
        <dbReference type="ARBA" id="ARBA00010458"/>
    </source>
</evidence>
<dbReference type="Gene3D" id="3.10.129.10">
    <property type="entry name" value="Hotdog Thioesterase"/>
    <property type="match status" value="1"/>
</dbReference>
<keyword evidence="6" id="KW-1185">Reference proteome</keyword>
<comment type="similarity">
    <text evidence="1">Belongs to the acyl coenzyme A hydrolase family.</text>
</comment>
<dbReference type="InterPro" id="IPR029069">
    <property type="entry name" value="HotDog_dom_sf"/>
</dbReference>
<evidence type="ECO:0000256" key="3">
    <source>
        <dbReference type="PROSITE-ProRule" id="PRU01106"/>
    </source>
</evidence>
<evidence type="ECO:0000313" key="6">
    <source>
        <dbReference type="Proteomes" id="UP000631576"/>
    </source>
</evidence>
<dbReference type="PANTHER" id="PTHR11049">
    <property type="entry name" value="ACYL COENZYME A THIOESTER HYDROLASE"/>
    <property type="match status" value="1"/>
</dbReference>
<dbReference type="SUPFAM" id="SSF54637">
    <property type="entry name" value="Thioesterase/thiol ester dehydrase-isomerase"/>
    <property type="match status" value="1"/>
</dbReference>
<proteinExistence type="inferred from homology"/>
<dbReference type="CDD" id="cd03442">
    <property type="entry name" value="BFIT_BACH"/>
    <property type="match status" value="1"/>
</dbReference>
<evidence type="ECO:0000256" key="2">
    <source>
        <dbReference type="ARBA" id="ARBA00022801"/>
    </source>
</evidence>
<dbReference type="PANTHER" id="PTHR11049:SF24">
    <property type="entry name" value="CYTOSOLIC ACYL COENZYME A THIOESTER HYDROLASE"/>
    <property type="match status" value="1"/>
</dbReference>
<keyword evidence="2 3" id="KW-0378">Hydrolase</keyword>
<feature type="domain" description="HotDog ACOT-type" evidence="4">
    <location>
        <begin position="25"/>
        <end position="136"/>
    </location>
</feature>
<dbReference type="InterPro" id="IPR040170">
    <property type="entry name" value="Cytosol_ACT"/>
</dbReference>
<organism evidence="5 6">
    <name type="scientific">Ruminococcus hominis</name>
    <dbReference type="NCBI Taxonomy" id="2763065"/>
    <lineage>
        <taxon>Bacteria</taxon>
        <taxon>Bacillati</taxon>
        <taxon>Bacillota</taxon>
        <taxon>Clostridia</taxon>
        <taxon>Eubacteriales</taxon>
        <taxon>Oscillospiraceae</taxon>
        <taxon>Ruminococcus</taxon>
    </lineage>
</organism>
<reference evidence="5 6" key="1">
    <citation type="submission" date="2020-08" db="EMBL/GenBank/DDBJ databases">
        <title>Genome public.</title>
        <authorList>
            <person name="Liu C."/>
            <person name="Sun Q."/>
        </authorList>
    </citation>
    <scope>NUCLEOTIDE SEQUENCE [LARGE SCALE GENOMIC DNA]</scope>
    <source>
        <strain evidence="5 6">NSJ-13</strain>
    </source>
</reference>
<dbReference type="InterPro" id="IPR006683">
    <property type="entry name" value="Thioestr_dom"/>
</dbReference>
<evidence type="ECO:0000313" key="5">
    <source>
        <dbReference type="EMBL" id="MBC5683869.1"/>
    </source>
</evidence>
<accession>A0ABR7G8W1</accession>
<gene>
    <name evidence="5" type="ORF">H8S40_09865</name>
</gene>
<dbReference type="PROSITE" id="PS51770">
    <property type="entry name" value="HOTDOG_ACOT"/>
    <property type="match status" value="1"/>
</dbReference>
<evidence type="ECO:0000259" key="4">
    <source>
        <dbReference type="PROSITE" id="PS51770"/>
    </source>
</evidence>
<dbReference type="Pfam" id="PF03061">
    <property type="entry name" value="4HBT"/>
    <property type="match status" value="1"/>
</dbReference>
<dbReference type="InterPro" id="IPR033120">
    <property type="entry name" value="HOTDOG_ACOT"/>
</dbReference>
<comment type="caution">
    <text evidence="5">The sequence shown here is derived from an EMBL/GenBank/DDBJ whole genome shotgun (WGS) entry which is preliminary data.</text>
</comment>